<evidence type="ECO:0000313" key="5">
    <source>
        <dbReference type="EMBL" id="SUJ05381.1"/>
    </source>
</evidence>
<dbReference type="EMBL" id="UGYV01000004">
    <property type="protein sequence ID" value="SUJ07133.1"/>
    <property type="molecule type" value="Genomic_DNA"/>
</dbReference>
<proteinExistence type="inferred from homology"/>
<dbReference type="GO" id="GO:0006465">
    <property type="term" value="P:signal peptide processing"/>
    <property type="evidence" value="ECO:0007669"/>
    <property type="project" value="InterPro"/>
</dbReference>
<evidence type="ECO:0000313" key="6">
    <source>
        <dbReference type="EMBL" id="SUJ07133.1"/>
    </source>
</evidence>
<dbReference type="PANTHER" id="PTHR43390:SF1">
    <property type="entry name" value="CHLOROPLAST PROCESSING PEPTIDASE"/>
    <property type="match status" value="1"/>
</dbReference>
<keyword evidence="3" id="KW-0378">Hydrolase</keyword>
<dbReference type="Pfam" id="PF10502">
    <property type="entry name" value="Peptidase_S26"/>
    <property type="match status" value="1"/>
</dbReference>
<evidence type="ECO:0000313" key="7">
    <source>
        <dbReference type="Proteomes" id="UP000255061"/>
    </source>
</evidence>
<evidence type="ECO:0000256" key="2">
    <source>
        <dbReference type="ARBA" id="ARBA00019232"/>
    </source>
</evidence>
<dbReference type="GO" id="GO:0016020">
    <property type="term" value="C:membrane"/>
    <property type="evidence" value="ECO:0007669"/>
    <property type="project" value="UniProtKB-SubCell"/>
</dbReference>
<name>A0A380BV69_9GAMM</name>
<dbReference type="NCBIfam" id="TIGR02227">
    <property type="entry name" value="sigpep_I_bact"/>
    <property type="match status" value="1"/>
</dbReference>
<dbReference type="RefSeq" id="WP_115407196.1">
    <property type="nucleotide sequence ID" value="NZ_UGYV01000002.1"/>
</dbReference>
<dbReference type="InterPro" id="IPR019533">
    <property type="entry name" value="Peptidase_S26"/>
</dbReference>
<feature type="domain" description="Peptidase S26" evidence="4">
    <location>
        <begin position="6"/>
        <end position="159"/>
    </location>
</feature>
<sequence>MGSKKLKSVLTSFSLIAAVILFLASKFTLAVPSQEYSCLFARYFLVDKTNVTVKRDRLVAFYLPVDTPYFPKGTRWIKKLVGIPGDRVLVNVDEVLINGKSYKNNIRQLLMKIEVPESAITKEFILGEDEYFMVGETPLSYDSRFWGVIHVSDMIGDAYAML</sequence>
<dbReference type="InterPro" id="IPR036286">
    <property type="entry name" value="LexA/Signal_pep-like_sf"/>
</dbReference>
<reference evidence="6 7" key="1">
    <citation type="submission" date="2018-06" db="EMBL/GenBank/DDBJ databases">
        <authorList>
            <consortium name="Pathogen Informatics"/>
            <person name="Doyle S."/>
        </authorList>
    </citation>
    <scope>NUCLEOTIDE SEQUENCE [LARGE SCALE GENOMIC DNA]</scope>
    <source>
        <strain evidence="6 7">NCTC10736</strain>
    </source>
</reference>
<comment type="catalytic activity">
    <reaction evidence="3">
        <text>Cleavage of hydrophobic, N-terminal signal or leader sequences from secreted and periplasmic proteins.</text>
        <dbReference type="EC" id="3.4.21.89"/>
    </reaction>
</comment>
<dbReference type="InterPro" id="IPR000223">
    <property type="entry name" value="Pept_S26A_signal_pept_1"/>
</dbReference>
<evidence type="ECO:0000259" key="4">
    <source>
        <dbReference type="Pfam" id="PF10502"/>
    </source>
</evidence>
<dbReference type="PANTHER" id="PTHR43390">
    <property type="entry name" value="SIGNAL PEPTIDASE I"/>
    <property type="match status" value="1"/>
</dbReference>
<evidence type="ECO:0000256" key="3">
    <source>
        <dbReference type="RuleBase" id="RU362042"/>
    </source>
</evidence>
<protein>
    <recommendedName>
        <fullName evidence="2 3">Signal peptidase I</fullName>
        <ecNumber evidence="3">3.4.21.89</ecNumber>
    </recommendedName>
</protein>
<organism evidence="6 7">
    <name type="scientific">Shewanella morhuae</name>
    <dbReference type="NCBI Taxonomy" id="365591"/>
    <lineage>
        <taxon>Bacteria</taxon>
        <taxon>Pseudomonadati</taxon>
        <taxon>Pseudomonadota</taxon>
        <taxon>Gammaproteobacteria</taxon>
        <taxon>Alteromonadales</taxon>
        <taxon>Shewanellaceae</taxon>
        <taxon>Shewanella</taxon>
    </lineage>
</organism>
<keyword evidence="3" id="KW-0645">Protease</keyword>
<evidence type="ECO:0000256" key="1">
    <source>
        <dbReference type="ARBA" id="ARBA00009370"/>
    </source>
</evidence>
<dbReference type="AlphaFoldDB" id="A0A380BV69"/>
<dbReference type="GO" id="GO:0009003">
    <property type="term" value="F:signal peptidase activity"/>
    <property type="evidence" value="ECO:0007669"/>
    <property type="project" value="UniProtKB-EC"/>
</dbReference>
<comment type="subcellular location">
    <subcellularLocation>
        <location evidence="3">Membrane</location>
        <topology evidence="3">Multi-pass membrane protein</topology>
    </subcellularLocation>
</comment>
<dbReference type="EC" id="3.4.21.89" evidence="3"/>
<accession>A0A380BV69</accession>
<gene>
    <name evidence="5" type="ORF">NCTC10736_03819</name>
    <name evidence="6" type="ORF">NCTC10736_03869</name>
</gene>
<dbReference type="Gene3D" id="2.10.109.10">
    <property type="entry name" value="Umud Fragment, subunit A"/>
    <property type="match status" value="1"/>
</dbReference>
<comment type="similarity">
    <text evidence="1 3">Belongs to the peptidase S26 family.</text>
</comment>
<dbReference type="Proteomes" id="UP000255061">
    <property type="component" value="Unassembled WGS sequence"/>
</dbReference>
<dbReference type="GO" id="GO:0004252">
    <property type="term" value="F:serine-type endopeptidase activity"/>
    <property type="evidence" value="ECO:0007669"/>
    <property type="project" value="InterPro"/>
</dbReference>
<dbReference type="EMBL" id="UGYV01000002">
    <property type="protein sequence ID" value="SUJ05381.1"/>
    <property type="molecule type" value="Genomic_DNA"/>
</dbReference>
<dbReference type="SUPFAM" id="SSF51306">
    <property type="entry name" value="LexA/Signal peptidase"/>
    <property type="match status" value="1"/>
</dbReference>